<evidence type="ECO:0000259" key="1">
    <source>
        <dbReference type="PROSITE" id="PS50837"/>
    </source>
</evidence>
<feature type="domain" description="NACHT" evidence="1">
    <location>
        <begin position="440"/>
        <end position="572"/>
    </location>
</feature>
<gene>
    <name evidence="2" type="ORF">FGLOB1_13720</name>
</gene>
<dbReference type="PROSITE" id="PS50837">
    <property type="entry name" value="NACHT"/>
    <property type="match status" value="1"/>
</dbReference>
<dbReference type="InterPro" id="IPR007111">
    <property type="entry name" value="NACHT_NTPase"/>
</dbReference>
<dbReference type="SUPFAM" id="SSF48371">
    <property type="entry name" value="ARM repeat"/>
    <property type="match status" value="1"/>
</dbReference>
<dbReference type="Proteomes" id="UP000532311">
    <property type="component" value="Unassembled WGS sequence"/>
</dbReference>
<name>A0A8H5XM98_9HYPO</name>
<dbReference type="SUPFAM" id="SSF53474">
    <property type="entry name" value="alpha/beta-Hydrolases"/>
    <property type="match status" value="1"/>
</dbReference>
<dbReference type="InterPro" id="IPR029058">
    <property type="entry name" value="AB_hydrolase_fold"/>
</dbReference>
<dbReference type="Gene3D" id="1.25.10.10">
    <property type="entry name" value="Leucine-rich Repeat Variant"/>
    <property type="match status" value="4"/>
</dbReference>
<proteinExistence type="predicted"/>
<dbReference type="PANTHER" id="PTHR46312:SF2">
    <property type="entry name" value="NUCLEOTIDE-BINDING OLIGOMERIZATION DOMAIN-CONTAINING PROTEIN 2-LIKE"/>
    <property type="match status" value="1"/>
</dbReference>
<dbReference type="Gene3D" id="3.40.50.300">
    <property type="entry name" value="P-loop containing nucleotide triphosphate hydrolases"/>
    <property type="match status" value="1"/>
</dbReference>
<reference evidence="2 3" key="1">
    <citation type="submission" date="2020-05" db="EMBL/GenBank/DDBJ databases">
        <title>Identification and distribution of gene clusters putatively required for synthesis of sphingolipid metabolism inhibitors in phylogenetically diverse species of the filamentous fungus Fusarium.</title>
        <authorList>
            <person name="Kim H.-S."/>
            <person name="Busman M."/>
            <person name="Brown D.W."/>
            <person name="Divon H."/>
            <person name="Uhlig S."/>
            <person name="Proctor R.H."/>
        </authorList>
    </citation>
    <scope>NUCLEOTIDE SEQUENCE [LARGE SCALE GENOMIC DNA]</scope>
    <source>
        <strain evidence="2 3">NRRL 26131</strain>
    </source>
</reference>
<dbReference type="InterPro" id="IPR002182">
    <property type="entry name" value="NB-ARC"/>
</dbReference>
<evidence type="ECO:0000313" key="3">
    <source>
        <dbReference type="Proteomes" id="UP000532311"/>
    </source>
</evidence>
<dbReference type="EMBL" id="JAAQPF010000891">
    <property type="protein sequence ID" value="KAF5696184.1"/>
    <property type="molecule type" value="Genomic_DNA"/>
</dbReference>
<dbReference type="Pfam" id="PF13646">
    <property type="entry name" value="HEAT_2"/>
    <property type="match status" value="1"/>
</dbReference>
<dbReference type="Pfam" id="PF23238">
    <property type="entry name" value="DUF7068"/>
    <property type="match status" value="1"/>
</dbReference>
<organism evidence="2 3">
    <name type="scientific">Fusarium globosum</name>
    <dbReference type="NCBI Taxonomy" id="78864"/>
    <lineage>
        <taxon>Eukaryota</taxon>
        <taxon>Fungi</taxon>
        <taxon>Dikarya</taxon>
        <taxon>Ascomycota</taxon>
        <taxon>Pezizomycotina</taxon>
        <taxon>Sordariomycetes</taxon>
        <taxon>Hypocreomycetidae</taxon>
        <taxon>Hypocreales</taxon>
        <taxon>Nectriaceae</taxon>
        <taxon>Fusarium</taxon>
        <taxon>Fusarium fujikuroi species complex</taxon>
    </lineage>
</organism>
<protein>
    <submittedName>
        <fullName evidence="2">Peptidase C14</fullName>
    </submittedName>
</protein>
<keyword evidence="3" id="KW-1185">Reference proteome</keyword>
<dbReference type="InterPro" id="IPR011989">
    <property type="entry name" value="ARM-like"/>
</dbReference>
<sequence>MLFAIAEQNLSLFSAHRIKTFFNSLYVGLVPLTAMPVTTTSRTQAVNRPRAVELNLVDPPDKITPETDTGIDIIAIHGLDTKSPETWAYKTSDGQQVNWLVDGNMLSREVPGTRIYTCNWPAAMFETNDSVPFGIEELATSLLHGLLGLISNRDRKLFFIASCLGGVILMQTLVMAKGDYAAIQEATRGIIFLATPFRGTSFEDIAVWAQPGLSALASIRNQRLTELLDWVKAPESKLVHLVCEFSRLCVKHRDEDFKVATFYEKRYTLLTAKVPSLSRLLPYEKKLLVNMDSATLDCVPIRLPLDRPHVLMNKFCAEEADYRQVVETIRGFLDVIRTGTLLEQADAWIRERCYTEERLKVERLSGDPVDKHQSYINLAIVKQPERGISGRDRLDEKGSLSPFTLLARQKLEVAASDDEINLTKIFDQRENSDDTHVLPRRILIRGRAGIGKTTLCKKMIHEFMRNGMWNSLFDRALWIPLRNLKQRPSAGYNLSKLFDHEFFHSSNEYGIGGIKLFSRELHKALKHNRTLFILDGWDEVVNLTGSGDMSVFLLDLLKQPNVIIMSRPSASLPHGVKVDLELETIGFKPKQIDDYIEKVHRKNVHELKGFLQSHELVRGLVRIPIQLDAFCYCWNDIKFDGTEKPDTMTTLYQAIQTSLWKKDAERLTKVEAQSLRTAGQRQIENEVKQQLQFLEYLGFSGLATNRIEFNEIDRNIANEHSELLLNLDDSLPCLSFLRTSDLLARPNYQLYYFIHLTFQEYFAARYFVRHWKEQIVMKYTVFGKKKISTTRPLKFLQSHKYDGRYNIMWRFVAGLLHEQGRGFELLQAIEEEPLDLIGPSHQRLIMHCLSEIPCSETEPPSYRARLEKTLSDWLLFECDLKESTSLAIEAEFPDSSLKIALQQGQTKAKCIILRSIRKRALSQELLGIIMSFIEQDYSELTDSAIAALKQVSTLRERHVHILLGLLRNEDYYHRLIMEILMNQFILSDEHNDALVETFQKRMILIRPQGHDGQRRRGFYRLSTVRRPFATAFVKWLMSTEHEDYWIIDPYFYGALPEVVLEVIAEHLDDQDPNKQMAALKAFRYHHDQLPAATIEAITKQIEEDRQSGIQMAALETLERHRGQLPAATIKSISKMLEKETDPDLRKAALEPLGNQSSLPPTIMSVISKQPQDPNYDIQDAAFKLLVTQPALCQSAIDVIIKHLKRLEPDAQEAILKTLRYESIPCTEVIMAITEHLDDSQPNIQAAVLKVLEHQSNLPSATIEAFTAQLEIPEPRVQKASLEALKHQSNLPQATIEAIKARLEIPEPEVQKAALEALKHQSNLPQAMIEAIKARLKDPDREVQKAALEALPKQSELPQATVDAIVELLSENDSRVRTTALSTLQNQKALPKATVDKITRYLHDPHGGVRLKAVEALGAHSPLPKSVLDTISDLLKNDYVGWEAEDVLKQPVLPKILIDAITRRIEDTAESSRQAITSVLEGKSDLPQMTVQILNQRLKDASTDFSEASVIALVSQKTLPESVINSIVREVNDLDPRIRRGILEAIKVKLYLPQGIIEAVIMQLRATESAVRNAALDVLKVQYELLPAAAEAITELLRNPDTEIQKAALEAFKHRSRSTLPPETIETVIELLENPDKGICASASAVLANQLVLSQEAVAAIINLLEKTEGYNEGLYKVLKRQPAFVKVAAGMFADLTYTDKGTATGLGAPAHPKDQTLKWVCNILVQKGFEESLSLHIRDNTVRADDRNGQKSFDLGANVDRFRSSIATSRLDGYPL</sequence>
<dbReference type="InterPro" id="IPR016024">
    <property type="entry name" value="ARM-type_fold"/>
</dbReference>
<evidence type="ECO:0000313" key="2">
    <source>
        <dbReference type="EMBL" id="KAF5696184.1"/>
    </source>
</evidence>
<dbReference type="Pfam" id="PF00931">
    <property type="entry name" value="NB-ARC"/>
    <property type="match status" value="1"/>
</dbReference>
<dbReference type="InterPro" id="IPR055496">
    <property type="entry name" value="DUF7068"/>
</dbReference>
<dbReference type="SUPFAM" id="SSF52540">
    <property type="entry name" value="P-loop containing nucleoside triphosphate hydrolases"/>
    <property type="match status" value="1"/>
</dbReference>
<comment type="caution">
    <text evidence="2">The sequence shown here is derived from an EMBL/GenBank/DDBJ whole genome shotgun (WGS) entry which is preliminary data.</text>
</comment>
<accession>A0A8H5XM98</accession>
<dbReference type="InterPro" id="IPR027417">
    <property type="entry name" value="P-loop_NTPase"/>
</dbReference>
<dbReference type="PANTHER" id="PTHR46312">
    <property type="entry name" value="NACHT DOMAIN-CONTAINING PROTEIN"/>
    <property type="match status" value="1"/>
</dbReference>